<feature type="disulfide bond" evidence="3">
    <location>
        <begin position="1281"/>
        <end position="1290"/>
    </location>
</feature>
<feature type="chain" id="PRO_5006621876" evidence="4">
    <location>
        <begin position="30"/>
        <end position="2522"/>
    </location>
</feature>
<dbReference type="PANTHER" id="PTHR24043:SF8">
    <property type="entry name" value="EGF-LIKE DOMAIN-CONTAINING PROTEIN"/>
    <property type="match status" value="1"/>
</dbReference>
<protein>
    <submittedName>
        <fullName evidence="6">Membrane-associated protein, putative</fullName>
    </submittedName>
</protein>
<evidence type="ECO:0000259" key="5">
    <source>
        <dbReference type="PROSITE" id="PS50026"/>
    </source>
</evidence>
<dbReference type="InterPro" id="IPR002049">
    <property type="entry name" value="LE_dom"/>
</dbReference>
<dbReference type="Gene3D" id="2.60.40.10">
    <property type="entry name" value="Immunoglobulins"/>
    <property type="match status" value="1"/>
</dbReference>
<evidence type="ECO:0000256" key="4">
    <source>
        <dbReference type="SAM" id="SignalP"/>
    </source>
</evidence>
<evidence type="ECO:0000313" key="7">
    <source>
        <dbReference type="Proteomes" id="UP000051952"/>
    </source>
</evidence>
<dbReference type="SMART" id="SM00181">
    <property type="entry name" value="EGF"/>
    <property type="match status" value="22"/>
</dbReference>
<dbReference type="EMBL" id="CYKH01000849">
    <property type="protein sequence ID" value="CUG50904.1"/>
    <property type="molecule type" value="Genomic_DNA"/>
</dbReference>
<comment type="caution">
    <text evidence="3">Lacks conserved residue(s) required for the propagation of feature annotation.</text>
</comment>
<keyword evidence="2 3" id="KW-1015">Disulfide bond</keyword>
<dbReference type="CDD" id="cd00102">
    <property type="entry name" value="IPT"/>
    <property type="match status" value="1"/>
</dbReference>
<evidence type="ECO:0000313" key="6">
    <source>
        <dbReference type="EMBL" id="CUG50904.1"/>
    </source>
</evidence>
<keyword evidence="7" id="KW-1185">Reference proteome</keyword>
<keyword evidence="1 3" id="KW-0245">EGF-like domain</keyword>
<feature type="disulfide bond" evidence="3">
    <location>
        <begin position="957"/>
        <end position="966"/>
    </location>
</feature>
<dbReference type="InterPro" id="IPR013111">
    <property type="entry name" value="EGF_extracell"/>
</dbReference>
<feature type="domain" description="EGF-like" evidence="5">
    <location>
        <begin position="1694"/>
        <end position="1732"/>
    </location>
</feature>
<dbReference type="Gene3D" id="2.10.25.10">
    <property type="entry name" value="Laminin"/>
    <property type="match status" value="5"/>
</dbReference>
<accession>A0A0S4J1D9</accession>
<dbReference type="OrthoDB" id="18487at2759"/>
<feature type="domain" description="EGF-like" evidence="5">
    <location>
        <begin position="928"/>
        <end position="967"/>
    </location>
</feature>
<dbReference type="Gene3D" id="2.170.300.10">
    <property type="entry name" value="Tie2 ligand-binding domain superfamily"/>
    <property type="match status" value="1"/>
</dbReference>
<feature type="disulfide bond" evidence="3">
    <location>
        <begin position="1722"/>
        <end position="1731"/>
    </location>
</feature>
<dbReference type="PROSITE" id="PS50026">
    <property type="entry name" value="EGF_3"/>
    <property type="match status" value="6"/>
</dbReference>
<feature type="non-terminal residue" evidence="6">
    <location>
        <position position="2522"/>
    </location>
</feature>
<dbReference type="InterPro" id="IPR042635">
    <property type="entry name" value="MEGF10/SREC1/2-like"/>
</dbReference>
<evidence type="ECO:0000256" key="3">
    <source>
        <dbReference type="PROSITE-ProRule" id="PRU00076"/>
    </source>
</evidence>
<proteinExistence type="predicted"/>
<sequence length="2522" mass="261142">MFARTMHTTMRRAFVVLLISLMAATTASARVTFLPGAVTPTGEVDFARYDLTSPQQGYYRRNTTRVEVTSSSVGYLAAPVVVLDPIVATLVDHFGIPVFRGFQCQVILSLVDYPAPLGRLAPASIIPPRTVVAPIGHQIGTFYGITLIAPPVGKYRLRLRAAHSNMTRDDAVGSFEFAILPNNIPVRLEWLRPPLYYTNSYTPLARQPVLRLVDAVGNTVVDPRAIGNITVTVTNASSAVPGTVITNGIIATSQGVAIFNTLGVHVLPRYQGFIYNLTFTYTSTAPDRVLQTLVVNTTIRSSFCNTSSLQPAVYYYPNRTRAGGGDALVTIRGGPFLASMPQQLICRVNGQLSPAIFIDECNVNCSVPDIAIGGVASVSISIDGGTDFSDPMSVYFLGVDSALRLGFDDPTAESSNVIQLDPLGNTRVGNISVYVMDQHALDMWNFTLQDYSATLTSTALSLSGTVATNTLGGYGKFRNITFLGFPEVGDYVLSVSAVNVITQETLFGQRRVSLAYTRDICVPPPIATSISSIGCKTVGGPISLTLCGSGEIHPVTVHGKYFGLSGATAYVGSVKCNETLHDSVNVGSQLNCKCFFPTTNSTLTIVTSTAQIYVTPTPAFYMSSPVNVSQVIGCPTNIFPSTGACFTNTSTRVTVLGTNFGTANATVFLNHIITNIAIRCTNAVHSATSPTTSISCTIPVALGVGLVVSVRNYQTGQLGYPANYAAVSYVPSNGVLCQTDSEGYFCSQRGVCFLQNGTCNCVKAAASGFWTGEFCQTCVTGYYGAACTTACPFCSATSTCDDGVDGTGACVCQYGWGGALCDVACPGGSATPCSNHGVCISSTLACTCYNSDATGYWTGTTCSACSEGWSGSACMTVCPRASNRVCSGHGTCVDGTCKCSQNYCDSACNVSFAGCSGCVNGTYGKDCSLVCPGGIDNICFGNGYCGDGPFGNGLCTCNDGWGGANCTITCPHGPTNLCSGNGQCNVETGICTCNAGYTLADCGQECPGGASNPCNGQGTCNVATSTCACNDGWSSADCSVACPGGSSSPCNLHGQCIQSNSTCQCYADATRGHWAGATCSVCDSEWWGTGCRQQCPFAYNTQCGGHGQCSDAVVCTCYESSTTGFWSGSNCGNCAFGYYGSDCTLECPGTSCNPCYSRGNCSQGVNGTGLCTCDSTTDLGYWSGVVCDACSTDYYGDNCTSKCPTGLQNLTCSNRGSCDDGRFGSGTCTCYGTYGGTVCDVCATGYHGTGCATMCPGLVGQPCLLRGTCVNTEASNGTCTCNAGYGGSMCQYICPTGPYGICNGQGTCVLNSGGTAMICTNCSSSATTGYWTGDSCSSCVSGYYGSLCKNACPGGASSPCNNRGTCNMGYSGNGECTCTSGYAGLSCEKTCVGGALIPCSGHGTCDSVTGECNCYSSAQDGFWVDSACDSCDAAYLSSSCTVPCPTSITGTACSGHGTCYQGICLVCTSGFCGPTCSATTGCINCPLGTFGTSCQDCPGGRSTPCSNQGICLQGAFGSGACVCNQGYKGTNCSISCPGPAGVPCYGRGTCDATGACACNANWAGSDCNTPCNGFDQRLANSTSCSGVGMCSKVDGSCTCVYGYGGASCETTCPGTGSPCNGRGYCSPVDGTCQCYKNSSIGFWNGLSCGTACSGHGTCYQGICLVCTSGFCGPTCSATTGCINCPLGTFGTSCQDCPGGRSTPCSNQGICLQGAFGSGACVCNQGYKGTNCSISCPGPAGVPCYGRGTCDATGACACNANWAGSDCNTPCNGFDQRLANSTSCSGVGTCSKVDGSCTCVYGFGGASCETTCPGTGSPCNGRGYCSPVDGTCQCYKNSSIGFWNGLSCSYCQPGYYGANDCLRQCYQGVSDSTFTQCVCNEYWSGIGCETPCPGLLNGSNVCYGHGSCAWGRNFFGLCTCNATWYDPNCLTYCTKAGCDSLLINGQCNVDTGVCECEFDANGHWDYTDATKTSCDVCNVYYFGATCESPCACSRHGTCDRRTGACTCYADTTRGYWGGTSCAVCATGYIGVNCQNLNVAISPLGTVAAVATVPALDVIVGVICQDPLYPFIYIGTSPVMVLSSADVTLATLNLGGFAMECVYRSARELYIVTFSEARIRLNVINRQTGEYLRTEYVPLPSAVSSTPAPAVASFQRQLLQFEVINATILNGAVMGATSILLPFSGVSEDILIIPYGVGIVQFYQISSGVQVLLQTSFYEIVDAGTIEGIDNSFVIAAVVGNASLSHWEVALCDNSMPTSVNTTLVPLSTFYSRYGAYVASVCASCTPTKVFGDGDLIVMLFASAGVGMYLTRMSANATVPAYNDSMTTESMEPYFAMQYFYGSVCDVTATIIDGYASVGYFAMTCGSDPSVIMKFRLSTCYVTGIIALSRVGTDAVTVVRMSIDQSLRMLQVLTPLSRSQQMQKVSLYAVSELTPLLADTKGGTLITVTGEGFISGMTCVFNSVTTTPAIFIDQTSLICVAPPGGTVSCAGEPVEVNLAGAGSTNNAQLLQRVASASIREVINN</sequence>
<feature type="domain" description="EGF-like" evidence="5">
    <location>
        <begin position="1349"/>
        <end position="1388"/>
    </location>
</feature>
<organism evidence="6 7">
    <name type="scientific">Bodo saltans</name>
    <name type="common">Flagellated protozoan</name>
    <dbReference type="NCBI Taxonomy" id="75058"/>
    <lineage>
        <taxon>Eukaryota</taxon>
        <taxon>Discoba</taxon>
        <taxon>Euglenozoa</taxon>
        <taxon>Kinetoplastea</taxon>
        <taxon>Metakinetoplastina</taxon>
        <taxon>Eubodonida</taxon>
        <taxon>Bodonidae</taxon>
        <taxon>Bodo</taxon>
    </lineage>
</organism>
<evidence type="ECO:0000256" key="2">
    <source>
        <dbReference type="ARBA" id="ARBA00023157"/>
    </source>
</evidence>
<evidence type="ECO:0000256" key="1">
    <source>
        <dbReference type="ARBA" id="ARBA00022536"/>
    </source>
</evidence>
<feature type="disulfide bond" evidence="3">
    <location>
        <begin position="1029"/>
        <end position="1038"/>
    </location>
</feature>
<gene>
    <name evidence="6" type="ORF">BSAL_80385</name>
</gene>
<dbReference type="PROSITE" id="PS00022">
    <property type="entry name" value="EGF_1"/>
    <property type="match status" value="9"/>
</dbReference>
<feature type="disulfide bond" evidence="3">
    <location>
        <begin position="1378"/>
        <end position="1387"/>
    </location>
</feature>
<name>A0A0S4J1D9_BODSA</name>
<feature type="domain" description="EGF-like" evidence="5">
    <location>
        <begin position="1003"/>
        <end position="1039"/>
    </location>
</feature>
<feature type="domain" description="EGF-like" evidence="5">
    <location>
        <begin position="1252"/>
        <end position="1291"/>
    </location>
</feature>
<dbReference type="SUPFAM" id="SSF81296">
    <property type="entry name" value="E set domains"/>
    <property type="match status" value="1"/>
</dbReference>
<dbReference type="Pfam" id="PF07974">
    <property type="entry name" value="EGF_2"/>
    <property type="match status" value="1"/>
</dbReference>
<dbReference type="InterPro" id="IPR000742">
    <property type="entry name" value="EGF"/>
</dbReference>
<feature type="signal peptide" evidence="4">
    <location>
        <begin position="1"/>
        <end position="29"/>
    </location>
</feature>
<dbReference type="PROSITE" id="PS01248">
    <property type="entry name" value="EGF_LAM_1"/>
    <property type="match status" value="1"/>
</dbReference>
<dbReference type="VEuPathDB" id="TriTrypDB:BSAL_80385"/>
<reference evidence="7" key="1">
    <citation type="submission" date="2015-09" db="EMBL/GenBank/DDBJ databases">
        <authorList>
            <consortium name="Pathogen Informatics"/>
        </authorList>
    </citation>
    <scope>NUCLEOTIDE SEQUENCE [LARGE SCALE GENOMIC DNA]</scope>
    <source>
        <strain evidence="7">Lake Konstanz</strain>
    </source>
</reference>
<dbReference type="PANTHER" id="PTHR24043">
    <property type="entry name" value="SCAVENGER RECEPTOR CLASS F"/>
    <property type="match status" value="1"/>
</dbReference>
<dbReference type="Proteomes" id="UP000051952">
    <property type="component" value="Unassembled WGS sequence"/>
</dbReference>
<dbReference type="OMA" id="ACACNAN"/>
<dbReference type="InterPro" id="IPR014756">
    <property type="entry name" value="Ig_E-set"/>
</dbReference>
<dbReference type="GO" id="GO:0005044">
    <property type="term" value="F:scavenger receptor activity"/>
    <property type="evidence" value="ECO:0007669"/>
    <property type="project" value="InterPro"/>
</dbReference>
<feature type="disulfide bond" evidence="3">
    <location>
        <begin position="1523"/>
        <end position="1532"/>
    </location>
</feature>
<feature type="domain" description="EGF-like" evidence="5">
    <location>
        <begin position="1495"/>
        <end position="1533"/>
    </location>
</feature>
<dbReference type="InterPro" id="IPR013783">
    <property type="entry name" value="Ig-like_fold"/>
</dbReference>
<keyword evidence="4" id="KW-0732">Signal</keyword>